<evidence type="ECO:0000313" key="1">
    <source>
        <dbReference type="EMBL" id="ALI09586.1"/>
    </source>
</evidence>
<gene>
    <name evidence="1" type="ORF">AO356_23130</name>
</gene>
<dbReference type="Proteomes" id="UP000059425">
    <property type="component" value="Chromosome"/>
</dbReference>
<accession>A0A0N9WMC5</accession>
<organism evidence="1 2">
    <name type="scientific">Pseudomonas fluorescens</name>
    <dbReference type="NCBI Taxonomy" id="294"/>
    <lineage>
        <taxon>Bacteria</taxon>
        <taxon>Pseudomonadati</taxon>
        <taxon>Pseudomonadota</taxon>
        <taxon>Gammaproteobacteria</taxon>
        <taxon>Pseudomonadales</taxon>
        <taxon>Pseudomonadaceae</taxon>
        <taxon>Pseudomonas</taxon>
    </lineage>
</organism>
<sequence>MLLFLEGSVKFRLLAAHIHRFASVPGNSAPKRGNRRNMIVRTKFMLGIICDQVLIQASESACRSMNFFSESRQVIFGRMLRNRSNFPTRYRP</sequence>
<dbReference type="EMBL" id="CP012831">
    <property type="protein sequence ID" value="ALI09586.1"/>
    <property type="molecule type" value="Genomic_DNA"/>
</dbReference>
<dbReference type="AlphaFoldDB" id="A0A0N9WMC5"/>
<proteinExistence type="predicted"/>
<reference evidence="1 2" key="2">
    <citation type="journal article" date="2018" name="Nature">
        <title>Mutant phenotypes for thousands of bacterial genes of unknown function.</title>
        <authorList>
            <person name="Price M.N."/>
            <person name="Wetmore K.M."/>
            <person name="Waters R.J."/>
            <person name="Callaghan M."/>
            <person name="Ray J."/>
            <person name="Liu H."/>
            <person name="Kuehl J.V."/>
            <person name="Melnyk R.A."/>
            <person name="Lamson J.S."/>
            <person name="Suh Y."/>
            <person name="Carlson H.K."/>
            <person name="Esquivel Z."/>
            <person name="Sadeeshkumar H."/>
            <person name="Chakraborty R."/>
            <person name="Zane G.M."/>
            <person name="Rubin B.E."/>
            <person name="Wall J.D."/>
            <person name="Visel A."/>
            <person name="Bristow J."/>
            <person name="Blow M.J."/>
            <person name="Arkin A.P."/>
            <person name="Deutschbauer A.M."/>
        </authorList>
    </citation>
    <scope>NUCLEOTIDE SEQUENCE [LARGE SCALE GENOMIC DNA]</scope>
    <source>
        <strain evidence="1 2">FW300-N2C3</strain>
    </source>
</reference>
<evidence type="ECO:0000313" key="2">
    <source>
        <dbReference type="Proteomes" id="UP000059425"/>
    </source>
</evidence>
<reference evidence="2" key="1">
    <citation type="submission" date="2015-09" db="EMBL/GenBank/DDBJ databases">
        <title>Whole genome sequence of Pseudomonas fluorescens FW300-N2C3.</title>
        <authorList>
            <person name="Ray J."/>
            <person name="Melnyk R."/>
            <person name="Deutschbauer A."/>
        </authorList>
    </citation>
    <scope>NUCLEOTIDE SEQUENCE [LARGE SCALE GENOMIC DNA]</scope>
    <source>
        <strain evidence="2">FW300-N2C3</strain>
    </source>
</reference>
<name>A0A0N9WMC5_PSEFL</name>
<protein>
    <submittedName>
        <fullName evidence="1">Uncharacterized protein</fullName>
    </submittedName>
</protein>